<dbReference type="AlphaFoldDB" id="D5VTA8"/>
<gene>
    <name evidence="1" type="ordered locus">Metin_1158</name>
</gene>
<accession>D5VTA8</accession>
<protein>
    <submittedName>
        <fullName evidence="1">Uncharacterized protein</fullName>
    </submittedName>
</protein>
<dbReference type="RefSeq" id="WP_013100556.1">
    <property type="nucleotide sequence ID" value="NC_014122.1"/>
</dbReference>
<dbReference type="EMBL" id="CP002009">
    <property type="protein sequence ID" value="ADG13811.1"/>
    <property type="molecule type" value="Genomic_DNA"/>
</dbReference>
<dbReference type="KEGG" id="mif:Metin_1158"/>
<dbReference type="HOGENOM" id="CLU_2243898_0_0_2"/>
<dbReference type="Proteomes" id="UP000002061">
    <property type="component" value="Chromosome"/>
</dbReference>
<sequence length="107" mass="13031">MKTLRYNRDKVIKTSKEMFPPEKCERCGRCCIIHAYKTEDGLKLIYCEHFDPETKLCKVYEDRYKYNCLTILEAILAHVFPKDCPFVRNIENYEEPNFYKYLREKEE</sequence>
<proteinExistence type="predicted"/>
<name>D5VTA8_METIM</name>
<evidence type="ECO:0000313" key="2">
    <source>
        <dbReference type="Proteomes" id="UP000002061"/>
    </source>
</evidence>
<reference evidence="1" key="1">
    <citation type="submission" date="2010-04" db="EMBL/GenBank/DDBJ databases">
        <title>Complete sequence of Methanocaldococcus infernus ME.</title>
        <authorList>
            <consortium name="US DOE Joint Genome Institute"/>
            <person name="Lucas S."/>
            <person name="Copeland A."/>
            <person name="Lapidus A."/>
            <person name="Cheng J.-F."/>
            <person name="Bruce D."/>
            <person name="Goodwin L."/>
            <person name="Pitluck S."/>
            <person name="Munk A.C."/>
            <person name="Detter J.C."/>
            <person name="Han C."/>
            <person name="Tapia R."/>
            <person name="Land M."/>
            <person name="Hauser L."/>
            <person name="Kyrpides N."/>
            <person name="Mikhailova N."/>
            <person name="Sieprawska-Lupa M."/>
            <person name="Whitman W.B."/>
            <person name="Woyke T."/>
        </authorList>
    </citation>
    <scope>NUCLEOTIDE SEQUENCE [LARGE SCALE GENOMIC DNA]</scope>
    <source>
        <strain evidence="1">ME</strain>
    </source>
</reference>
<organism evidence="1 2">
    <name type="scientific">Methanocaldococcus infernus (strain DSM 11812 / JCM 15783 / ME)</name>
    <dbReference type="NCBI Taxonomy" id="573063"/>
    <lineage>
        <taxon>Archaea</taxon>
        <taxon>Methanobacteriati</taxon>
        <taxon>Methanobacteriota</taxon>
        <taxon>Methanomada group</taxon>
        <taxon>Methanococci</taxon>
        <taxon>Methanococcales</taxon>
        <taxon>Methanocaldococcaceae</taxon>
        <taxon>Methanocaldococcus</taxon>
    </lineage>
</organism>
<dbReference type="OrthoDB" id="63149at2157"/>
<evidence type="ECO:0000313" key="1">
    <source>
        <dbReference type="EMBL" id="ADG13811.1"/>
    </source>
</evidence>
<keyword evidence="2" id="KW-1185">Reference proteome</keyword>
<dbReference type="GeneID" id="9132175"/>
<dbReference type="eggNOG" id="arCOG05086">
    <property type="taxonomic scope" value="Archaea"/>
</dbReference>